<organism evidence="1 2">
    <name type="scientific">Phytophthora cactorum</name>
    <dbReference type="NCBI Taxonomy" id="29920"/>
    <lineage>
        <taxon>Eukaryota</taxon>
        <taxon>Sar</taxon>
        <taxon>Stramenopiles</taxon>
        <taxon>Oomycota</taxon>
        <taxon>Peronosporomycetes</taxon>
        <taxon>Peronosporales</taxon>
        <taxon>Peronosporaceae</taxon>
        <taxon>Phytophthora</taxon>
    </lineage>
</organism>
<evidence type="ECO:0000313" key="2">
    <source>
        <dbReference type="Proteomes" id="UP000697107"/>
    </source>
</evidence>
<gene>
    <name evidence="1" type="ORF">PC118_g16590</name>
</gene>
<reference evidence="1" key="1">
    <citation type="submission" date="2018-10" db="EMBL/GenBank/DDBJ databases">
        <title>Effector identification in a new, highly contiguous assembly of the strawberry crown rot pathogen Phytophthora cactorum.</title>
        <authorList>
            <person name="Armitage A.D."/>
            <person name="Nellist C.F."/>
            <person name="Bates H."/>
            <person name="Vickerstaff R.J."/>
            <person name="Harrison R.J."/>
        </authorList>
    </citation>
    <scope>NUCLEOTIDE SEQUENCE</scope>
    <source>
        <strain evidence="1">P415</strain>
    </source>
</reference>
<sequence>MIREKLGSHLFAKQCLVTLTVSGLPMHTHRRYRARATCSTIRARPQILEGPHYAVNLDRRHYAQCKNSRTTTP</sequence>
<comment type="caution">
    <text evidence="1">The sequence shown here is derived from an EMBL/GenBank/DDBJ whole genome shotgun (WGS) entry which is preliminary data.</text>
</comment>
<evidence type="ECO:0000313" key="1">
    <source>
        <dbReference type="EMBL" id="KAG2970946.1"/>
    </source>
</evidence>
<protein>
    <submittedName>
        <fullName evidence="1">Uncharacterized protein</fullName>
    </submittedName>
</protein>
<dbReference type="EMBL" id="RCML01000698">
    <property type="protein sequence ID" value="KAG2970946.1"/>
    <property type="molecule type" value="Genomic_DNA"/>
</dbReference>
<proteinExistence type="predicted"/>
<accession>A0A8T1F9L5</accession>
<dbReference type="Proteomes" id="UP000697107">
    <property type="component" value="Unassembled WGS sequence"/>
</dbReference>
<name>A0A8T1F9L5_9STRA</name>
<dbReference type="AlphaFoldDB" id="A0A8T1F9L5"/>